<evidence type="ECO:0008006" key="3">
    <source>
        <dbReference type="Google" id="ProtNLM"/>
    </source>
</evidence>
<name>A0A3T1CZN8_9BACL</name>
<reference evidence="1 2" key="1">
    <citation type="submission" date="2019-01" db="EMBL/GenBank/DDBJ databases">
        <title>Complete genome sequence of Cohnella hallensis HS21 isolated from Korean fir (Abies koreana) rhizospheric soil.</title>
        <authorList>
            <person name="Jiang L."/>
            <person name="Kang S.W."/>
            <person name="Kim S."/>
            <person name="Jung J."/>
            <person name="Kim C.Y."/>
            <person name="Kim D.H."/>
            <person name="Kim S.W."/>
            <person name="Lee J."/>
        </authorList>
    </citation>
    <scope>NUCLEOTIDE SEQUENCE [LARGE SCALE GENOMIC DNA]</scope>
    <source>
        <strain evidence="1 2">HS21</strain>
    </source>
</reference>
<dbReference type="AlphaFoldDB" id="A0A3T1CZN8"/>
<accession>A0A3T1CZN8</accession>
<gene>
    <name evidence="1" type="ORF">KCTCHS21_07120</name>
</gene>
<dbReference type="RefSeq" id="WP_130605159.1">
    <property type="nucleotide sequence ID" value="NZ_AP019400.1"/>
</dbReference>
<dbReference type="Proteomes" id="UP000289856">
    <property type="component" value="Chromosome"/>
</dbReference>
<proteinExistence type="predicted"/>
<sequence length="226" mass="26647">MFVITYEDRKIVENEISRDIELNPQYGIAAFKFIYNLLNQIHHSDLLAQHFNPYINLNTLDSLTPKQLSDAFNQLLQLAFESSTEIEKPLLYTTGQIATYFGVSTTTINNWLRDKRILFPSMDDKQSFKQARIPITAIYRSTNGKETVIREVIQEYEYQKSQEPVYDEVERMKNLVQLLLTFESKYNGKYEEVVSRIGDPNSSDDWKWTRDADEWRYVMKEITGDR</sequence>
<keyword evidence="2" id="KW-1185">Reference proteome</keyword>
<evidence type="ECO:0000313" key="2">
    <source>
        <dbReference type="Proteomes" id="UP000289856"/>
    </source>
</evidence>
<dbReference type="OrthoDB" id="2643720at2"/>
<protein>
    <recommendedName>
        <fullName evidence="3">Helix-turn-helix domain-containing protein</fullName>
    </recommendedName>
</protein>
<evidence type="ECO:0000313" key="1">
    <source>
        <dbReference type="EMBL" id="BBI31313.1"/>
    </source>
</evidence>
<dbReference type="KEGG" id="cohn:KCTCHS21_07120"/>
<organism evidence="1 2">
    <name type="scientific">Cohnella abietis</name>
    <dbReference type="NCBI Taxonomy" id="2507935"/>
    <lineage>
        <taxon>Bacteria</taxon>
        <taxon>Bacillati</taxon>
        <taxon>Bacillota</taxon>
        <taxon>Bacilli</taxon>
        <taxon>Bacillales</taxon>
        <taxon>Paenibacillaceae</taxon>
        <taxon>Cohnella</taxon>
    </lineage>
</organism>
<dbReference type="EMBL" id="AP019400">
    <property type="protein sequence ID" value="BBI31313.1"/>
    <property type="molecule type" value="Genomic_DNA"/>
</dbReference>